<proteinExistence type="predicted"/>
<feature type="region of interest" description="Disordered" evidence="1">
    <location>
        <begin position="1"/>
        <end position="25"/>
    </location>
</feature>
<accession>A0AAV3X364</accession>
<name>A0AAV3X364_9CYAN</name>
<dbReference type="RefSeq" id="WP_226576014.1">
    <property type="nucleotide sequence ID" value="NZ_BLAY01000013.1"/>
</dbReference>
<dbReference type="Proteomes" id="UP001050975">
    <property type="component" value="Unassembled WGS sequence"/>
</dbReference>
<reference evidence="2" key="1">
    <citation type="submission" date="2019-10" db="EMBL/GenBank/DDBJ databases">
        <title>Draft genome sequece of Microseira wollei NIES-4236.</title>
        <authorList>
            <person name="Yamaguchi H."/>
            <person name="Suzuki S."/>
            <person name="Kawachi M."/>
        </authorList>
    </citation>
    <scope>NUCLEOTIDE SEQUENCE</scope>
    <source>
        <strain evidence="2">NIES-4236</strain>
    </source>
</reference>
<gene>
    <name evidence="2" type="ORF">MiSe_11890</name>
</gene>
<protein>
    <submittedName>
        <fullName evidence="2">Uncharacterized protein</fullName>
    </submittedName>
</protein>
<dbReference type="AlphaFoldDB" id="A0AAV3X364"/>
<feature type="compositionally biased region" description="Polar residues" evidence="1">
    <location>
        <begin position="1"/>
        <end position="15"/>
    </location>
</feature>
<comment type="caution">
    <text evidence="2">The sequence shown here is derived from an EMBL/GenBank/DDBJ whole genome shotgun (WGS) entry which is preliminary data.</text>
</comment>
<keyword evidence="3" id="KW-1185">Reference proteome</keyword>
<dbReference type="EMBL" id="BLAY01000013">
    <property type="protein sequence ID" value="GET36438.1"/>
    <property type="molecule type" value="Genomic_DNA"/>
</dbReference>
<evidence type="ECO:0000313" key="3">
    <source>
        <dbReference type="Proteomes" id="UP001050975"/>
    </source>
</evidence>
<organism evidence="2 3">
    <name type="scientific">Microseira wollei NIES-4236</name>
    <dbReference type="NCBI Taxonomy" id="2530354"/>
    <lineage>
        <taxon>Bacteria</taxon>
        <taxon>Bacillati</taxon>
        <taxon>Cyanobacteriota</taxon>
        <taxon>Cyanophyceae</taxon>
        <taxon>Oscillatoriophycideae</taxon>
        <taxon>Aerosakkonematales</taxon>
        <taxon>Aerosakkonemataceae</taxon>
        <taxon>Microseira</taxon>
    </lineage>
</organism>
<sequence>MAQEFLQDSTGSARPNTDAGEDDRETVQVLIISSPEGVEETIHTLFAKDFAQVDEWSPPQPTKKPGKVVTILTRYRKRRPIKLALRKSGR</sequence>
<evidence type="ECO:0000256" key="1">
    <source>
        <dbReference type="SAM" id="MobiDB-lite"/>
    </source>
</evidence>
<evidence type="ECO:0000313" key="2">
    <source>
        <dbReference type="EMBL" id="GET36438.1"/>
    </source>
</evidence>